<accession>A0A836CN63</accession>
<dbReference type="GO" id="GO:0008270">
    <property type="term" value="F:zinc ion binding"/>
    <property type="evidence" value="ECO:0007669"/>
    <property type="project" value="InterPro"/>
</dbReference>
<keyword evidence="6" id="KW-1133">Transmembrane helix</keyword>
<proteinExistence type="predicted"/>
<dbReference type="PANTHER" id="PTHR47663">
    <property type="entry name" value="XYLANOLYTIC TRANSCRIPTIONAL ACTIVATOR XLNR-RELATED"/>
    <property type="match status" value="1"/>
</dbReference>
<keyword evidence="2" id="KW-0805">Transcription regulation</keyword>
<dbReference type="OrthoDB" id="3037908at2759"/>
<keyword evidence="1" id="KW-0862">Zinc</keyword>
<dbReference type="InterPro" id="IPR051439">
    <property type="entry name" value="XlnR/Xlr1"/>
</dbReference>
<dbReference type="GO" id="GO:0003677">
    <property type="term" value="F:DNA binding"/>
    <property type="evidence" value="ECO:0007669"/>
    <property type="project" value="UniProtKB-KW"/>
</dbReference>
<protein>
    <recommendedName>
        <fullName evidence="7">Zn(2)-C6 fungal-type domain-containing protein</fullName>
    </recommendedName>
</protein>
<dbReference type="PROSITE" id="PS50048">
    <property type="entry name" value="ZN2_CY6_FUNGAL_2"/>
    <property type="match status" value="1"/>
</dbReference>
<keyword evidence="4" id="KW-0804">Transcription</keyword>
<evidence type="ECO:0000256" key="6">
    <source>
        <dbReference type="SAM" id="Phobius"/>
    </source>
</evidence>
<feature type="domain" description="Zn(2)-C6 fungal-type" evidence="7">
    <location>
        <begin position="42"/>
        <end position="71"/>
    </location>
</feature>
<keyword evidence="3" id="KW-0238">DNA-binding</keyword>
<name>A0A836CN63_9STRA</name>
<dbReference type="PROSITE" id="PS00463">
    <property type="entry name" value="ZN2_CY6_FUNGAL_1"/>
    <property type="match status" value="1"/>
</dbReference>
<gene>
    <name evidence="8" type="ORF">JKP88DRAFT_242584</name>
</gene>
<feature type="compositionally biased region" description="Low complexity" evidence="5">
    <location>
        <begin position="25"/>
        <end position="37"/>
    </location>
</feature>
<feature type="compositionally biased region" description="Low complexity" evidence="5">
    <location>
        <begin position="102"/>
        <end position="121"/>
    </location>
</feature>
<evidence type="ECO:0000259" key="7">
    <source>
        <dbReference type="PROSITE" id="PS50048"/>
    </source>
</evidence>
<dbReference type="AlphaFoldDB" id="A0A836CN63"/>
<keyword evidence="6" id="KW-0812">Transmembrane</keyword>
<reference evidence="8" key="1">
    <citation type="submission" date="2021-02" db="EMBL/GenBank/DDBJ databases">
        <title>First Annotated Genome of the Yellow-green Alga Tribonema minus.</title>
        <authorList>
            <person name="Mahan K.M."/>
        </authorList>
    </citation>
    <scope>NUCLEOTIDE SEQUENCE</scope>
    <source>
        <strain evidence="8">UTEX B ZZ1240</strain>
    </source>
</reference>
<dbReference type="SUPFAM" id="SSF57701">
    <property type="entry name" value="Zn2/Cys6 DNA-binding domain"/>
    <property type="match status" value="1"/>
</dbReference>
<evidence type="ECO:0000313" key="8">
    <source>
        <dbReference type="EMBL" id="KAG5192700.1"/>
    </source>
</evidence>
<dbReference type="CDD" id="cd00067">
    <property type="entry name" value="GAL4"/>
    <property type="match status" value="1"/>
</dbReference>
<dbReference type="EMBL" id="JAFCMP010000002">
    <property type="protein sequence ID" value="KAG5192700.1"/>
    <property type="molecule type" value="Genomic_DNA"/>
</dbReference>
<dbReference type="SMART" id="SM00066">
    <property type="entry name" value="GAL4"/>
    <property type="match status" value="1"/>
</dbReference>
<dbReference type="Proteomes" id="UP000664859">
    <property type="component" value="Unassembled WGS sequence"/>
</dbReference>
<keyword evidence="9" id="KW-1185">Reference proteome</keyword>
<evidence type="ECO:0000256" key="2">
    <source>
        <dbReference type="ARBA" id="ARBA00023015"/>
    </source>
</evidence>
<evidence type="ECO:0000256" key="3">
    <source>
        <dbReference type="ARBA" id="ARBA00023125"/>
    </source>
</evidence>
<evidence type="ECO:0000256" key="4">
    <source>
        <dbReference type="ARBA" id="ARBA00023163"/>
    </source>
</evidence>
<feature type="transmembrane region" description="Helical" evidence="6">
    <location>
        <begin position="135"/>
        <end position="156"/>
    </location>
</feature>
<keyword evidence="6" id="KW-0472">Membrane</keyword>
<sequence length="835" mass="86774">MAYITADSDEQGPPADGSSATALHSSITGSGSSGKSSVLRRTCDLCTIRKRRCTGTNPCALCAARGKVCEYSMCGKRGPKPKPPDTAATTAAAAAAANDAVANDGSSSSSRSAPAKGAAALVRKRRRRQQQQRPAGAAAAAATAAAAAAAAAVLTLPDHPRLHTSQLLGLQELRYLQNYLLAFSAAGFAPEADVQRAAMHLMTHGNGDAVIGSAGGGGGGGALSKTAAAAAARRGAGGVRPKARGSCKTAAAILLAAHKSMMWLAVASGAAMSTPVRHEEVATYMACAYAALEGCGEEPVLPLLRAYVMMALTHGVLEDYAGRTLKQVNDPHLLTEVCVMTSNDRNRSSQPLDSESYFPKSADDRSHCDTIMSKLRSPCGLFAYYHRAINVARAILHARSAKGRVSSADAGAGVSNGDAAVDIDDDTWVVLEVLRVSRIFAMSYVESDRFAKRFVRHRLLTTFQRIAPNPDEFRDIGEGTPGMLFTTFSPSIEGLPDLPAQAAAEEAKPLLLRRHGAYPNLTNFNREPALTLTLTAATIPAPQPLPLRLHGANPNPNPIFDHEPALPLTLTAAIILSRSHFRCFENHFRCAATARVMADNLSRGAASVFTRCTLLHVPRAQVDAIDLSCPPAPMYVSLGRAMHIKLYDRRGGGGGVAPAAAAAAADGESIDEDEALAHREGLGRISGSGDGAAHHAFAAAATGAVPAIVDDDRTSNHSAFKVDIFGRKDDAAAPSAADSSRASADSSYRGSAAGSVASNGHYFAPTMARTSTVSLGLDGDDIDVDEDLLAQLAEELDSEDLLTMADACFAPQGAAAAAAIAAPANAISDVLPVYV</sequence>
<evidence type="ECO:0000313" key="9">
    <source>
        <dbReference type="Proteomes" id="UP000664859"/>
    </source>
</evidence>
<dbReference type="InterPro" id="IPR036864">
    <property type="entry name" value="Zn2-C6_fun-type_DNA-bd_sf"/>
</dbReference>
<dbReference type="Gene3D" id="4.10.240.10">
    <property type="entry name" value="Zn(2)-C6 fungal-type DNA-binding domain"/>
    <property type="match status" value="1"/>
</dbReference>
<dbReference type="PANTHER" id="PTHR47663:SF1">
    <property type="entry name" value="XYLANOLYTIC TRANSCRIPTIONAL ACTIVATOR XLNR-RELATED"/>
    <property type="match status" value="1"/>
</dbReference>
<comment type="caution">
    <text evidence="8">The sequence shown here is derived from an EMBL/GenBank/DDBJ whole genome shotgun (WGS) entry which is preliminary data.</text>
</comment>
<dbReference type="GO" id="GO:0000981">
    <property type="term" value="F:DNA-binding transcription factor activity, RNA polymerase II-specific"/>
    <property type="evidence" value="ECO:0007669"/>
    <property type="project" value="InterPro"/>
</dbReference>
<evidence type="ECO:0000256" key="5">
    <source>
        <dbReference type="SAM" id="MobiDB-lite"/>
    </source>
</evidence>
<evidence type="ECO:0000256" key="1">
    <source>
        <dbReference type="ARBA" id="ARBA00022833"/>
    </source>
</evidence>
<feature type="region of interest" description="Disordered" evidence="5">
    <location>
        <begin position="1"/>
        <end position="37"/>
    </location>
</feature>
<organism evidence="8 9">
    <name type="scientific">Tribonema minus</name>
    <dbReference type="NCBI Taxonomy" id="303371"/>
    <lineage>
        <taxon>Eukaryota</taxon>
        <taxon>Sar</taxon>
        <taxon>Stramenopiles</taxon>
        <taxon>Ochrophyta</taxon>
        <taxon>PX clade</taxon>
        <taxon>Xanthophyceae</taxon>
        <taxon>Tribonematales</taxon>
        <taxon>Tribonemataceae</taxon>
        <taxon>Tribonema</taxon>
    </lineage>
</organism>
<feature type="region of interest" description="Disordered" evidence="5">
    <location>
        <begin position="102"/>
        <end position="138"/>
    </location>
</feature>
<dbReference type="InterPro" id="IPR001138">
    <property type="entry name" value="Zn2Cys6_DnaBD"/>
</dbReference>